<proteinExistence type="predicted"/>
<dbReference type="KEGG" id="thas:C6Y53_18990"/>
<dbReference type="AlphaFoldDB" id="A0A5C2H1I6"/>
<accession>A0A5C2H1I6</accession>
<dbReference type="Proteomes" id="UP000237655">
    <property type="component" value="Chromosome"/>
</dbReference>
<dbReference type="EMBL" id="CP027665">
    <property type="protein sequence ID" value="QEP30317.1"/>
    <property type="molecule type" value="Genomic_DNA"/>
</dbReference>
<name>A0A5C2H1I6_9RHOB</name>
<evidence type="ECO:0000313" key="1">
    <source>
        <dbReference type="EMBL" id="QEP30317.1"/>
    </source>
</evidence>
<sequence>MSELTQYIQCDVELNVSGPSQKTVASWTAAALRRIADRLEQDGFDDGHHDVSDNTGRPIGSVYFDFSEGYHVEE</sequence>
<evidence type="ECO:0000313" key="2">
    <source>
        <dbReference type="Proteomes" id="UP000237655"/>
    </source>
</evidence>
<dbReference type="RefSeq" id="WP_149615503.1">
    <property type="nucleotide sequence ID" value="NZ_CP027665.1"/>
</dbReference>
<protein>
    <submittedName>
        <fullName evidence="1">Uncharacterized protein</fullName>
    </submittedName>
</protein>
<organism evidence="1 2">
    <name type="scientific">Pukyongiella litopenaei</name>
    <dbReference type="NCBI Taxonomy" id="2605946"/>
    <lineage>
        <taxon>Bacteria</taxon>
        <taxon>Pseudomonadati</taxon>
        <taxon>Pseudomonadota</taxon>
        <taxon>Alphaproteobacteria</taxon>
        <taxon>Rhodobacterales</taxon>
        <taxon>Paracoccaceae</taxon>
        <taxon>Pukyongiella</taxon>
    </lineage>
</organism>
<reference evidence="2" key="1">
    <citation type="submission" date="2018-03" db="EMBL/GenBank/DDBJ databases">
        <title>Genomic analysis of the strain SH-1 isolated from shrimp intestine.</title>
        <authorList>
            <person name="Kim Y.-S."/>
            <person name="Kim S.-E."/>
            <person name="Kim K.-H."/>
        </authorList>
    </citation>
    <scope>NUCLEOTIDE SEQUENCE [LARGE SCALE GENOMIC DNA]</scope>
    <source>
        <strain evidence="2">SH-1</strain>
    </source>
</reference>
<keyword evidence="2" id="KW-1185">Reference proteome</keyword>
<gene>
    <name evidence="1" type="ORF">C6Y53_18990</name>
</gene>